<evidence type="ECO:0000313" key="1">
    <source>
        <dbReference type="EMBL" id="OYD52956.1"/>
    </source>
</evidence>
<accession>A0A235EV76</accession>
<sequence>MFDAPGLLVADTDGLRCLDCGHLDPAPVFPQSVLDGERRVRWAQVLYRNQTATISALIGSLLAHPCMGSQASDAERDCAPPTMSAIRHALGSLRRYALLCEGIETRPGRPFEITSDWASVRDCCPPPGWAFDTLCHLDGETDPHHPAFGVGWHIVRLDGSEPANKHGRAHYWRYVA</sequence>
<comment type="caution">
    <text evidence="1">The sequence shown here is derived from an EMBL/GenBank/DDBJ whole genome shotgun (WGS) entry which is preliminary data.</text>
</comment>
<organism evidence="1 2">
    <name type="scientific">Thauera propionica</name>
    <dbReference type="NCBI Taxonomy" id="2019431"/>
    <lineage>
        <taxon>Bacteria</taxon>
        <taxon>Pseudomonadati</taxon>
        <taxon>Pseudomonadota</taxon>
        <taxon>Betaproteobacteria</taxon>
        <taxon>Rhodocyclales</taxon>
        <taxon>Zoogloeaceae</taxon>
        <taxon>Thauera</taxon>
    </lineage>
</organism>
<dbReference type="Proteomes" id="UP000215181">
    <property type="component" value="Unassembled WGS sequence"/>
</dbReference>
<dbReference type="EMBL" id="NOIH01000022">
    <property type="protein sequence ID" value="OYD52956.1"/>
    <property type="molecule type" value="Genomic_DNA"/>
</dbReference>
<dbReference type="AlphaFoldDB" id="A0A235EV76"/>
<name>A0A235EV76_9RHOO</name>
<proteinExistence type="predicted"/>
<protein>
    <submittedName>
        <fullName evidence="1">Uncharacterized protein</fullName>
    </submittedName>
</protein>
<keyword evidence="2" id="KW-1185">Reference proteome</keyword>
<gene>
    <name evidence="1" type="ORF">CGK74_15115</name>
</gene>
<reference evidence="1 2" key="1">
    <citation type="submission" date="2017-07" db="EMBL/GenBank/DDBJ databases">
        <title>Thauera sp. KNDSS-Mac4 genome sequence and assembly.</title>
        <authorList>
            <person name="Mayilraj S."/>
        </authorList>
    </citation>
    <scope>NUCLEOTIDE SEQUENCE [LARGE SCALE GENOMIC DNA]</scope>
    <source>
        <strain evidence="1 2">KNDSS-Mac4</strain>
    </source>
</reference>
<evidence type="ECO:0000313" key="2">
    <source>
        <dbReference type="Proteomes" id="UP000215181"/>
    </source>
</evidence>